<evidence type="ECO:0000313" key="1">
    <source>
        <dbReference type="EMBL" id="KFA65804.1"/>
    </source>
</evidence>
<reference evidence="1 2" key="1">
    <citation type="journal article" date="2014" name="BMC Genomics">
        <title>Comparative genome sequencing reveals chemotype-specific gene clusters in the toxigenic black mold Stachybotrys.</title>
        <authorList>
            <person name="Semeiks J."/>
            <person name="Borek D."/>
            <person name="Otwinowski Z."/>
            <person name="Grishin N.V."/>
        </authorList>
    </citation>
    <scope>NUCLEOTIDE SEQUENCE [LARGE SCALE GENOMIC DNA]</scope>
    <source>
        <strain evidence="1 2">IBT 40285</strain>
    </source>
</reference>
<proteinExistence type="predicted"/>
<organism evidence="1 2">
    <name type="scientific">Stachybotrys chlorohalonatus (strain IBT 40285)</name>
    <dbReference type="NCBI Taxonomy" id="1283841"/>
    <lineage>
        <taxon>Eukaryota</taxon>
        <taxon>Fungi</taxon>
        <taxon>Dikarya</taxon>
        <taxon>Ascomycota</taxon>
        <taxon>Pezizomycotina</taxon>
        <taxon>Sordariomycetes</taxon>
        <taxon>Hypocreomycetidae</taxon>
        <taxon>Hypocreales</taxon>
        <taxon>Stachybotryaceae</taxon>
        <taxon>Stachybotrys</taxon>
    </lineage>
</organism>
<dbReference type="InParanoid" id="A0A084QPB9"/>
<name>A0A084QPB9_STAC4</name>
<dbReference type="HOGENOM" id="CLU_2607574_0_0_1"/>
<keyword evidence="2" id="KW-1185">Reference proteome</keyword>
<dbReference type="Proteomes" id="UP000028524">
    <property type="component" value="Unassembled WGS sequence"/>
</dbReference>
<protein>
    <submittedName>
        <fullName evidence="1">Uncharacterized protein</fullName>
    </submittedName>
</protein>
<gene>
    <name evidence="1" type="ORF">S40285_10396</name>
</gene>
<dbReference type="OrthoDB" id="65569at2759"/>
<dbReference type="AlphaFoldDB" id="A0A084QPB9"/>
<accession>A0A084QPB9</accession>
<dbReference type="EMBL" id="KL660554">
    <property type="protein sequence ID" value="KFA65804.1"/>
    <property type="molecule type" value="Genomic_DNA"/>
</dbReference>
<sequence>MDAQAALARSRKHATALQKQLDRSTPELIGLKDIIRILEAAVAEAQKMESLAEAEFKKHLNKDLSEDIIIDGLEQVLQV</sequence>
<evidence type="ECO:0000313" key="2">
    <source>
        <dbReference type="Proteomes" id="UP000028524"/>
    </source>
</evidence>